<protein>
    <submittedName>
        <fullName evidence="1">Uncharacterized protein</fullName>
    </submittedName>
</protein>
<proteinExistence type="predicted"/>
<reference evidence="1 2" key="1">
    <citation type="submission" date="2018-01" db="EMBL/GenBank/DDBJ databases">
        <title>Genomic Encyclopedia of Type Strains, Phase III (KMG-III): the genomes of soil and plant-associated and newly described type strains.</title>
        <authorList>
            <person name="Whitman W."/>
        </authorList>
    </citation>
    <scope>NUCLEOTIDE SEQUENCE [LARGE SCALE GENOMIC DNA]</scope>
    <source>
        <strain evidence="1 2">JCM 18070</strain>
    </source>
</reference>
<evidence type="ECO:0000313" key="2">
    <source>
        <dbReference type="Proteomes" id="UP000237381"/>
    </source>
</evidence>
<dbReference type="Proteomes" id="UP000237381">
    <property type="component" value="Unassembled WGS sequence"/>
</dbReference>
<name>A0A2S4MJK3_9BURK</name>
<accession>A0A2S4MJK3</accession>
<sequence>METRLDTFNGWQMRACVESRPESGQSRYYIVAPLSYKEFSVAEFIHPAKGRYTQASFDNADDAFSVAFGVCRRDIMAAIKLRMVQSFN</sequence>
<keyword evidence="2" id="KW-1185">Reference proteome</keyword>
<gene>
    <name evidence="1" type="ORF">B0G62_102553</name>
</gene>
<evidence type="ECO:0000313" key="1">
    <source>
        <dbReference type="EMBL" id="POR54943.1"/>
    </source>
</evidence>
<dbReference type="RefSeq" id="WP_144271821.1">
    <property type="nucleotide sequence ID" value="NZ_PQGA01000002.1"/>
</dbReference>
<dbReference type="OrthoDB" id="9107460at2"/>
<comment type="caution">
    <text evidence="1">The sequence shown here is derived from an EMBL/GenBank/DDBJ whole genome shotgun (WGS) entry which is preliminary data.</text>
</comment>
<dbReference type="AlphaFoldDB" id="A0A2S4MJK3"/>
<organism evidence="1 2">
    <name type="scientific">Paraburkholderia eburnea</name>
    <dbReference type="NCBI Taxonomy" id="1189126"/>
    <lineage>
        <taxon>Bacteria</taxon>
        <taxon>Pseudomonadati</taxon>
        <taxon>Pseudomonadota</taxon>
        <taxon>Betaproteobacteria</taxon>
        <taxon>Burkholderiales</taxon>
        <taxon>Burkholderiaceae</taxon>
        <taxon>Paraburkholderia</taxon>
    </lineage>
</organism>
<dbReference type="EMBL" id="PQGA01000002">
    <property type="protein sequence ID" value="POR54943.1"/>
    <property type="molecule type" value="Genomic_DNA"/>
</dbReference>